<dbReference type="Pfam" id="PF00034">
    <property type="entry name" value="Cytochrom_C"/>
    <property type="match status" value="1"/>
</dbReference>
<dbReference type="PANTHER" id="PTHR33751">
    <property type="entry name" value="CBB3-TYPE CYTOCHROME C OXIDASE SUBUNIT FIXP"/>
    <property type="match status" value="1"/>
</dbReference>
<proteinExistence type="inferred from homology"/>
<evidence type="ECO:0000256" key="4">
    <source>
        <dbReference type="ARBA" id="ARBA00011203"/>
    </source>
</evidence>
<dbReference type="InterPro" id="IPR032858">
    <property type="entry name" value="CcoP_N"/>
</dbReference>
<reference evidence="25 26" key="1">
    <citation type="journal article" date="2023" name="Int. J. Syst. Evol. Microbiol.">
        <title>Methylocystis iwaonis sp. nov., a type II methane-oxidizing bacterium from surface soil of a rice paddy field in Japan, and emended description of the genus Methylocystis (ex Whittenbury et al. 1970) Bowman et al. 1993.</title>
        <authorList>
            <person name="Kaise H."/>
            <person name="Sawadogo J.B."/>
            <person name="Alam M.S."/>
            <person name="Ueno C."/>
            <person name="Dianou D."/>
            <person name="Shinjo R."/>
            <person name="Asakawa S."/>
        </authorList>
    </citation>
    <scope>NUCLEOTIDE SEQUENCE [LARGE SCALE GENOMIC DNA]</scope>
    <source>
        <strain evidence="25 26">SS37A-Re</strain>
    </source>
</reference>
<dbReference type="Pfam" id="PF13442">
    <property type="entry name" value="Cytochrome_CBB3"/>
    <property type="match status" value="1"/>
</dbReference>
<dbReference type="InterPro" id="IPR036909">
    <property type="entry name" value="Cyt_c-like_dom_sf"/>
</dbReference>
<keyword evidence="5 21" id="KW-0813">Transport</keyword>
<feature type="domain" description="Cytochrome c" evidence="24">
    <location>
        <begin position="217"/>
        <end position="298"/>
    </location>
</feature>
<evidence type="ECO:0000256" key="23">
    <source>
        <dbReference type="SAM" id="Phobius"/>
    </source>
</evidence>
<evidence type="ECO:0000256" key="13">
    <source>
        <dbReference type="ARBA" id="ARBA00022781"/>
    </source>
</evidence>
<keyword evidence="18 21" id="KW-0406">Ion transport</keyword>
<keyword evidence="15 23" id="KW-1133">Transmembrane helix</keyword>
<evidence type="ECO:0000256" key="12">
    <source>
        <dbReference type="ARBA" id="ARBA00022737"/>
    </source>
</evidence>
<keyword evidence="19 21" id="KW-0472">Membrane</keyword>
<evidence type="ECO:0000256" key="22">
    <source>
        <dbReference type="SAM" id="MobiDB-lite"/>
    </source>
</evidence>
<comment type="subcellular location">
    <subcellularLocation>
        <location evidence="1 21">Cell inner membrane</location>
    </subcellularLocation>
</comment>
<keyword evidence="7 21" id="KW-0997">Cell inner membrane</keyword>
<organism evidence="25 26">
    <name type="scientific">Methylocystis iwaonis</name>
    <dbReference type="NCBI Taxonomy" id="2885079"/>
    <lineage>
        <taxon>Bacteria</taxon>
        <taxon>Pseudomonadati</taxon>
        <taxon>Pseudomonadota</taxon>
        <taxon>Alphaproteobacteria</taxon>
        <taxon>Hyphomicrobiales</taxon>
        <taxon>Methylocystaceae</taxon>
        <taxon>Methylocystis</taxon>
    </lineage>
</organism>
<dbReference type="PIRSF" id="PIRSF000006">
    <property type="entry name" value="Cbb3-Cox_fixP"/>
    <property type="match status" value="1"/>
</dbReference>
<evidence type="ECO:0000256" key="19">
    <source>
        <dbReference type="ARBA" id="ARBA00023136"/>
    </source>
</evidence>
<dbReference type="InterPro" id="IPR009056">
    <property type="entry name" value="Cyt_c-like_dom"/>
</dbReference>
<feature type="region of interest" description="Disordered" evidence="22">
    <location>
        <begin position="1"/>
        <end position="29"/>
    </location>
</feature>
<name>A0ABM8EBE9_9HYPH</name>
<evidence type="ECO:0000256" key="14">
    <source>
        <dbReference type="ARBA" id="ARBA00022982"/>
    </source>
</evidence>
<comment type="pathway">
    <text evidence="2 21">Energy metabolism; oxidative phosphorylation.</text>
</comment>
<dbReference type="PRINTS" id="PR00605">
    <property type="entry name" value="CYTCHROMECIC"/>
</dbReference>
<dbReference type="PROSITE" id="PS51007">
    <property type="entry name" value="CYTC"/>
    <property type="match status" value="2"/>
</dbReference>
<dbReference type="InterPro" id="IPR050597">
    <property type="entry name" value="Cytochrome_c_Oxidase_Subunit"/>
</dbReference>
<evidence type="ECO:0000256" key="15">
    <source>
        <dbReference type="ARBA" id="ARBA00022989"/>
    </source>
</evidence>
<dbReference type="NCBIfam" id="TIGR00782">
    <property type="entry name" value="ccoP"/>
    <property type="match status" value="1"/>
</dbReference>
<comment type="function">
    <text evidence="20">C-type cytochrome. Part of the cbb3-type cytochrome c oxidase complex. FixP subunit is required for transferring electrons from donor cytochrome c via its heme groups to FixO subunit. From there, electrons are shuttled to the catalytic binuclear center of FixN subunit where oxygen reduction takes place. The complex also functions as a proton pump.</text>
</comment>
<evidence type="ECO:0000313" key="26">
    <source>
        <dbReference type="Proteomes" id="UP001317629"/>
    </source>
</evidence>
<keyword evidence="6 21" id="KW-1003">Cell membrane</keyword>
<evidence type="ECO:0000256" key="2">
    <source>
        <dbReference type="ARBA" id="ARBA00004673"/>
    </source>
</evidence>
<dbReference type="InterPro" id="IPR038414">
    <property type="entry name" value="CcoP_N_sf"/>
</dbReference>
<evidence type="ECO:0000256" key="1">
    <source>
        <dbReference type="ARBA" id="ARBA00004533"/>
    </source>
</evidence>
<evidence type="ECO:0000256" key="16">
    <source>
        <dbReference type="ARBA" id="ARBA00023002"/>
    </source>
</evidence>
<evidence type="ECO:0000256" key="11">
    <source>
        <dbReference type="ARBA" id="ARBA00022723"/>
    </source>
</evidence>
<dbReference type="Pfam" id="PF14715">
    <property type="entry name" value="FixP_N"/>
    <property type="match status" value="1"/>
</dbReference>
<dbReference type="InterPro" id="IPR004678">
    <property type="entry name" value="Cyt_c_oxidase_cbb3_su3"/>
</dbReference>
<evidence type="ECO:0000313" key="25">
    <source>
        <dbReference type="EMBL" id="BDV35323.1"/>
    </source>
</evidence>
<keyword evidence="8 21" id="KW-0349">Heme</keyword>
<comment type="cofactor">
    <cofactor evidence="21">
        <name>heme c</name>
        <dbReference type="ChEBI" id="CHEBI:61717"/>
    </cofactor>
    <text evidence="21">Binds 2 heme C groups per subunit.</text>
</comment>
<accession>A0ABM8EBE9</accession>
<keyword evidence="13 21" id="KW-0375">Hydrogen ion transport</keyword>
<comment type="subunit">
    <text evidence="4">Component of the cbb3-type cytochrome c oxidase at least composed of FixN, FixO, FixQ and FixP.</text>
</comment>
<evidence type="ECO:0000256" key="6">
    <source>
        <dbReference type="ARBA" id="ARBA00022475"/>
    </source>
</evidence>
<dbReference type="EMBL" id="AP027142">
    <property type="protein sequence ID" value="BDV35323.1"/>
    <property type="molecule type" value="Genomic_DNA"/>
</dbReference>
<dbReference type="Gene3D" id="6.10.280.130">
    <property type="match status" value="1"/>
</dbReference>
<dbReference type="Proteomes" id="UP001317629">
    <property type="component" value="Chromosome"/>
</dbReference>
<evidence type="ECO:0000256" key="10">
    <source>
        <dbReference type="ARBA" id="ARBA00022692"/>
    </source>
</evidence>
<feature type="domain" description="Cytochrome c" evidence="24">
    <location>
        <begin position="120"/>
        <end position="210"/>
    </location>
</feature>
<evidence type="ECO:0000256" key="7">
    <source>
        <dbReference type="ARBA" id="ARBA00022519"/>
    </source>
</evidence>
<comment type="similarity">
    <text evidence="3 21">Belongs to the CcoP / FixP family.</text>
</comment>
<keyword evidence="9 21" id="KW-0679">Respiratory chain</keyword>
<evidence type="ECO:0000256" key="17">
    <source>
        <dbReference type="ARBA" id="ARBA00023004"/>
    </source>
</evidence>
<dbReference type="SUPFAM" id="SSF46626">
    <property type="entry name" value="Cytochrome c"/>
    <property type="match status" value="2"/>
</dbReference>
<keyword evidence="10 23" id="KW-0812">Transmembrane</keyword>
<keyword evidence="11 21" id="KW-0479">Metal-binding</keyword>
<evidence type="ECO:0000256" key="3">
    <source>
        <dbReference type="ARBA" id="ARBA00006113"/>
    </source>
</evidence>
<keyword evidence="17 21" id="KW-0408">Iron</keyword>
<evidence type="ECO:0000259" key="24">
    <source>
        <dbReference type="PROSITE" id="PS51007"/>
    </source>
</evidence>
<evidence type="ECO:0000256" key="20">
    <source>
        <dbReference type="ARBA" id="ARBA00025525"/>
    </source>
</evidence>
<evidence type="ECO:0000256" key="21">
    <source>
        <dbReference type="PIRNR" id="PIRNR000006"/>
    </source>
</evidence>
<evidence type="ECO:0000256" key="8">
    <source>
        <dbReference type="ARBA" id="ARBA00022617"/>
    </source>
</evidence>
<gene>
    <name evidence="25" type="primary">fixP</name>
    <name evidence="25" type="ORF">SS37A_28520</name>
</gene>
<dbReference type="InterPro" id="IPR008168">
    <property type="entry name" value="Cyt_C_IC"/>
</dbReference>
<evidence type="ECO:0000256" key="9">
    <source>
        <dbReference type="ARBA" id="ARBA00022660"/>
    </source>
</evidence>
<protein>
    <recommendedName>
        <fullName evidence="21">Cbb3-type cytochrome c oxidase subunit</fullName>
    </recommendedName>
</protein>
<keyword evidence="16 21" id="KW-0560">Oxidoreductase</keyword>
<sequence>MSDDTFENGQARTGKVRIDPASGVPTTGHEWDGIEELNTPLPRWWVWTFWITIIWGVGYTIVYPAWPTLSGGTQGLFAWSSRTQVASDVADLQTTRGPVLGKIAAAPLDKIESDPELLAAARMVGKVAFATNCASCHGAGGQGAKGYANLNDDDWLWGGKLADIKQTIEHGVRWDADKATRSSAMPAFGRDGILTPEQIAIVADHVRTYAETPDSDAPTPQGEKLYAENCASCHGVEGKGNPEMGAPALYDQVWLYGADKPTIVARIANGGGAVMPAWKGRLDDTTIKALAVYVHSLGGGQ</sequence>
<dbReference type="Gene3D" id="1.10.760.10">
    <property type="entry name" value="Cytochrome c-like domain"/>
    <property type="match status" value="2"/>
</dbReference>
<keyword evidence="26" id="KW-1185">Reference proteome</keyword>
<feature type="transmembrane region" description="Helical" evidence="23">
    <location>
        <begin position="44"/>
        <end position="66"/>
    </location>
</feature>
<evidence type="ECO:0000256" key="5">
    <source>
        <dbReference type="ARBA" id="ARBA00022448"/>
    </source>
</evidence>
<dbReference type="PANTHER" id="PTHR33751:SF1">
    <property type="entry name" value="CBB3-TYPE CYTOCHROME C OXIDASE SUBUNIT FIXP"/>
    <property type="match status" value="1"/>
</dbReference>
<keyword evidence="12" id="KW-0677">Repeat</keyword>
<keyword evidence="14 21" id="KW-0249">Electron transport</keyword>
<evidence type="ECO:0000256" key="18">
    <source>
        <dbReference type="ARBA" id="ARBA00023065"/>
    </source>
</evidence>